<organism evidence="2 3">
    <name type="scientific">Lentinula lateritia</name>
    <dbReference type="NCBI Taxonomy" id="40482"/>
    <lineage>
        <taxon>Eukaryota</taxon>
        <taxon>Fungi</taxon>
        <taxon>Dikarya</taxon>
        <taxon>Basidiomycota</taxon>
        <taxon>Agaricomycotina</taxon>
        <taxon>Agaricomycetes</taxon>
        <taxon>Agaricomycetidae</taxon>
        <taxon>Agaricales</taxon>
        <taxon>Marasmiineae</taxon>
        <taxon>Omphalotaceae</taxon>
        <taxon>Lentinula</taxon>
    </lineage>
</organism>
<feature type="compositionally biased region" description="Low complexity" evidence="1">
    <location>
        <begin position="187"/>
        <end position="205"/>
    </location>
</feature>
<accession>A0ABQ8VAK1</accession>
<evidence type="ECO:0000313" key="2">
    <source>
        <dbReference type="EMBL" id="KAJ4478605.1"/>
    </source>
</evidence>
<feature type="region of interest" description="Disordered" evidence="1">
    <location>
        <begin position="18"/>
        <end position="223"/>
    </location>
</feature>
<feature type="compositionally biased region" description="Basic and acidic residues" evidence="1">
    <location>
        <begin position="50"/>
        <end position="62"/>
    </location>
</feature>
<feature type="compositionally biased region" description="Pro residues" evidence="1">
    <location>
        <begin position="124"/>
        <end position="137"/>
    </location>
</feature>
<feature type="compositionally biased region" description="Low complexity" evidence="1">
    <location>
        <begin position="97"/>
        <end position="119"/>
    </location>
</feature>
<gene>
    <name evidence="2" type="ORF">C8R41DRAFT_514551</name>
</gene>
<evidence type="ECO:0000256" key="1">
    <source>
        <dbReference type="SAM" id="MobiDB-lite"/>
    </source>
</evidence>
<dbReference type="EMBL" id="JANVFT010000065">
    <property type="protein sequence ID" value="KAJ4478605.1"/>
    <property type="molecule type" value="Genomic_DNA"/>
</dbReference>
<feature type="compositionally biased region" description="Low complexity" evidence="1">
    <location>
        <begin position="138"/>
        <end position="148"/>
    </location>
</feature>
<protein>
    <submittedName>
        <fullName evidence="2">Uncharacterized protein</fullName>
    </submittedName>
</protein>
<feature type="compositionally biased region" description="Basic and acidic residues" evidence="1">
    <location>
        <begin position="258"/>
        <end position="271"/>
    </location>
</feature>
<keyword evidence="3" id="KW-1185">Reference proteome</keyword>
<feature type="compositionally biased region" description="Polar residues" evidence="1">
    <location>
        <begin position="165"/>
        <end position="186"/>
    </location>
</feature>
<comment type="caution">
    <text evidence="2">The sequence shown here is derived from an EMBL/GenBank/DDBJ whole genome shotgun (WGS) entry which is preliminary data.</text>
</comment>
<sequence>MPLPDERPRATVANLIGRFEQQNKRHSLSAASNASPSRSSSVVSNITGDSAKEEVKEKREWPPKSAVIPDSSSPLAPPAPIYGSAFWSRPKTAAAADSPSNITSSDTSISSTNVSSSPTDKPEPNVPAEPPSSPTPQPQAVAPAVQSPRATKTAVRTTVKHAATPRSSMTLINLQHTGQSVTSTSLPKPKVVPSTPKSSRSSGVPTTPSSVRPKTPGSVAAAPAHPQVDLKLHLLVYLRLLLHLWPERVLVRPSLLPRHERSRSAAQRPKDSASLLPPLCPKRDPPRL</sequence>
<evidence type="ECO:0000313" key="3">
    <source>
        <dbReference type="Proteomes" id="UP001150217"/>
    </source>
</evidence>
<feature type="region of interest" description="Disordered" evidence="1">
    <location>
        <begin position="258"/>
        <end position="288"/>
    </location>
</feature>
<proteinExistence type="predicted"/>
<reference evidence="2" key="1">
    <citation type="submission" date="2022-08" db="EMBL/GenBank/DDBJ databases">
        <title>A Global Phylogenomic Analysis of the Shiitake Genus Lentinula.</title>
        <authorList>
            <consortium name="DOE Joint Genome Institute"/>
            <person name="Sierra-Patev S."/>
            <person name="Min B."/>
            <person name="Naranjo-Ortiz M."/>
            <person name="Looney B."/>
            <person name="Konkel Z."/>
            <person name="Slot J.C."/>
            <person name="Sakamoto Y."/>
            <person name="Steenwyk J.L."/>
            <person name="Rokas A."/>
            <person name="Carro J."/>
            <person name="Camarero S."/>
            <person name="Ferreira P."/>
            <person name="Molpeceres G."/>
            <person name="Ruiz-Duenas F.J."/>
            <person name="Serrano A."/>
            <person name="Henrissat B."/>
            <person name="Drula E."/>
            <person name="Hughes K.W."/>
            <person name="Mata J.L."/>
            <person name="Ishikawa N.K."/>
            <person name="Vargas-Isla R."/>
            <person name="Ushijima S."/>
            <person name="Smith C.A."/>
            <person name="Ahrendt S."/>
            <person name="Andreopoulos W."/>
            <person name="He G."/>
            <person name="Labutti K."/>
            <person name="Lipzen A."/>
            <person name="Ng V."/>
            <person name="Riley R."/>
            <person name="Sandor L."/>
            <person name="Barry K."/>
            <person name="Martinez A.T."/>
            <person name="Xiao Y."/>
            <person name="Gibbons J.G."/>
            <person name="Terashima K."/>
            <person name="Grigoriev I.V."/>
            <person name="Hibbett D.S."/>
        </authorList>
    </citation>
    <scope>NUCLEOTIDE SEQUENCE</scope>
    <source>
        <strain evidence="2">RHP3577 ss4</strain>
    </source>
</reference>
<feature type="compositionally biased region" description="Low complexity" evidence="1">
    <location>
        <begin position="28"/>
        <end position="45"/>
    </location>
</feature>
<dbReference type="Proteomes" id="UP001150217">
    <property type="component" value="Unassembled WGS sequence"/>
</dbReference>
<name>A0ABQ8VAK1_9AGAR</name>